<dbReference type="Proteomes" id="UP000308730">
    <property type="component" value="Unassembled WGS sequence"/>
</dbReference>
<protein>
    <submittedName>
        <fullName evidence="2">Uncharacterized protein</fullName>
    </submittedName>
</protein>
<feature type="region of interest" description="Disordered" evidence="1">
    <location>
        <begin position="445"/>
        <end position="470"/>
    </location>
</feature>
<evidence type="ECO:0000313" key="2">
    <source>
        <dbReference type="EMBL" id="THH13825.1"/>
    </source>
</evidence>
<name>A0A4S4LP64_9APHY</name>
<feature type="region of interest" description="Disordered" evidence="1">
    <location>
        <begin position="497"/>
        <end position="572"/>
    </location>
</feature>
<feature type="compositionally biased region" description="Low complexity" evidence="1">
    <location>
        <begin position="147"/>
        <end position="158"/>
    </location>
</feature>
<evidence type="ECO:0000313" key="3">
    <source>
        <dbReference type="Proteomes" id="UP000308730"/>
    </source>
</evidence>
<proteinExistence type="predicted"/>
<evidence type="ECO:0000256" key="1">
    <source>
        <dbReference type="SAM" id="MobiDB-lite"/>
    </source>
</evidence>
<feature type="region of interest" description="Disordered" evidence="1">
    <location>
        <begin position="207"/>
        <end position="271"/>
    </location>
</feature>
<organism evidence="2 3">
    <name type="scientific">Antrodiella citrinella</name>
    <dbReference type="NCBI Taxonomy" id="2447956"/>
    <lineage>
        <taxon>Eukaryota</taxon>
        <taxon>Fungi</taxon>
        <taxon>Dikarya</taxon>
        <taxon>Basidiomycota</taxon>
        <taxon>Agaricomycotina</taxon>
        <taxon>Agaricomycetes</taxon>
        <taxon>Polyporales</taxon>
        <taxon>Steccherinaceae</taxon>
        <taxon>Antrodiella</taxon>
    </lineage>
</organism>
<feature type="compositionally biased region" description="Low complexity" evidence="1">
    <location>
        <begin position="497"/>
        <end position="516"/>
    </location>
</feature>
<feature type="compositionally biased region" description="Acidic residues" evidence="1">
    <location>
        <begin position="453"/>
        <end position="470"/>
    </location>
</feature>
<dbReference type="EMBL" id="SGPM01001015">
    <property type="protein sequence ID" value="THH13825.1"/>
    <property type="molecule type" value="Genomic_DNA"/>
</dbReference>
<feature type="region of interest" description="Disordered" evidence="1">
    <location>
        <begin position="133"/>
        <end position="185"/>
    </location>
</feature>
<comment type="caution">
    <text evidence="2">The sequence shown here is derived from an EMBL/GenBank/DDBJ whole genome shotgun (WGS) entry which is preliminary data.</text>
</comment>
<feature type="compositionally biased region" description="Acidic residues" evidence="1">
    <location>
        <begin position="229"/>
        <end position="242"/>
    </location>
</feature>
<reference evidence="2 3" key="1">
    <citation type="submission" date="2019-02" db="EMBL/GenBank/DDBJ databases">
        <title>Genome sequencing of the rare red list fungi Antrodiella citrinella (Flaviporus citrinellus).</title>
        <authorList>
            <person name="Buettner E."/>
            <person name="Kellner H."/>
        </authorList>
    </citation>
    <scope>NUCLEOTIDE SEQUENCE [LARGE SCALE GENOMIC DNA]</scope>
    <source>
        <strain evidence="2 3">DSM 108506</strain>
    </source>
</reference>
<accession>A0A4S4LP64</accession>
<keyword evidence="3" id="KW-1185">Reference proteome</keyword>
<sequence>MPSAQRAAIFAAALTNVVQWLDYKTFGRASWYDRAVLLLREASDVAPSLDDLKLSEARNIVRAALKEKVLSAHPPNTFFEELAMPATPVGAEIFVSELDELDTVSGKDYAAQAAQVEEKWAEADALWRLKAAPKTAAKAPTRPRPTPTTAVSAASRSPKVPTKRKEAPPSSSGEDASPPPVRSGTQVVVPSSLFALTPGRLIVGKTLPARKASKKPADQPDRAVWSVDAEGDDDALADEDYVSDAKSTKKDVGRAAKRPRVARVEKESFPDEDPDSALSDWFVYRELRKCVKCAASRAQGGVFCKLYRGETSCRRCKRTAQGCYWEISPGAIPVSYSGGHKQTRDATPASALVDSKPVLPSASNLFVSHSDAARPVFRVDNIAFVEEFPSSLASIRRRAALARVHPASHPASRAIAEVVEQSLANAQVQMTTGLLLARSLIRDRTPGFRGSGEDPEELEDPIDEDQPEDFTEDVDHPVLFRLEATPLAMANDLVPDSPAASVGSPSVAAVESSVRASSRHTPEAVSKSGSPRTVAYVVDEDAVESDSDGKGSDGGDADGAAVSGEGAVEADV</sequence>
<dbReference type="AlphaFoldDB" id="A0A4S4LP64"/>
<gene>
    <name evidence="2" type="ORF">EUX98_g9678</name>
</gene>
<feature type="compositionally biased region" description="Low complexity" evidence="1">
    <location>
        <begin position="558"/>
        <end position="572"/>
    </location>
</feature>